<evidence type="ECO:0000256" key="3">
    <source>
        <dbReference type="SAM" id="MobiDB-lite"/>
    </source>
</evidence>
<dbReference type="InterPro" id="IPR020850">
    <property type="entry name" value="GED_dom"/>
</dbReference>
<dbReference type="GO" id="GO:0000266">
    <property type="term" value="P:mitochondrial fission"/>
    <property type="evidence" value="ECO:0007669"/>
    <property type="project" value="TreeGrafter"/>
</dbReference>
<keyword evidence="1" id="KW-0547">Nucleotide-binding</keyword>
<dbReference type="Proteomes" id="UP000076727">
    <property type="component" value="Unassembled WGS sequence"/>
</dbReference>
<dbReference type="GO" id="GO:0016020">
    <property type="term" value="C:membrane"/>
    <property type="evidence" value="ECO:0007669"/>
    <property type="project" value="TreeGrafter"/>
</dbReference>
<dbReference type="InterPro" id="IPR022812">
    <property type="entry name" value="Dynamin"/>
</dbReference>
<feature type="compositionally biased region" description="Basic residues" evidence="3">
    <location>
        <begin position="1"/>
        <end position="11"/>
    </location>
</feature>
<dbReference type="InterPro" id="IPR003130">
    <property type="entry name" value="GED"/>
</dbReference>
<dbReference type="Pfam" id="PF01031">
    <property type="entry name" value="Dynamin_M"/>
    <property type="match status" value="2"/>
</dbReference>
<keyword evidence="7" id="KW-1185">Reference proteome</keyword>
<dbReference type="Pfam" id="PF02212">
    <property type="entry name" value="GED"/>
    <property type="match status" value="1"/>
</dbReference>
<reference evidence="6 7" key="1">
    <citation type="journal article" date="2016" name="Mol. Biol. Evol.">
        <title>Comparative Genomics of Early-Diverging Mushroom-Forming Fungi Provides Insights into the Origins of Lignocellulose Decay Capabilities.</title>
        <authorList>
            <person name="Nagy L.G."/>
            <person name="Riley R."/>
            <person name="Tritt A."/>
            <person name="Adam C."/>
            <person name="Daum C."/>
            <person name="Floudas D."/>
            <person name="Sun H."/>
            <person name="Yadav J.S."/>
            <person name="Pangilinan J."/>
            <person name="Larsson K.H."/>
            <person name="Matsuura K."/>
            <person name="Barry K."/>
            <person name="Labutti K."/>
            <person name="Kuo R."/>
            <person name="Ohm R.A."/>
            <person name="Bhattacharya S.S."/>
            <person name="Shirouzu T."/>
            <person name="Yoshinaga Y."/>
            <person name="Martin F.M."/>
            <person name="Grigoriev I.V."/>
            <person name="Hibbett D.S."/>
        </authorList>
    </citation>
    <scope>NUCLEOTIDE SEQUENCE [LARGE SCALE GENOMIC DNA]</scope>
    <source>
        <strain evidence="6 7">L-15889</strain>
    </source>
</reference>
<dbReference type="Pfam" id="PF00350">
    <property type="entry name" value="Dynamin_N"/>
    <property type="match status" value="1"/>
</dbReference>
<dbReference type="PANTHER" id="PTHR11566">
    <property type="entry name" value="DYNAMIN"/>
    <property type="match status" value="1"/>
</dbReference>
<dbReference type="OrthoDB" id="5061070at2759"/>
<dbReference type="EMBL" id="KV429121">
    <property type="protein sequence ID" value="KZT64693.1"/>
    <property type="molecule type" value="Genomic_DNA"/>
</dbReference>
<evidence type="ECO:0000313" key="7">
    <source>
        <dbReference type="Proteomes" id="UP000076727"/>
    </source>
</evidence>
<evidence type="ECO:0000313" key="6">
    <source>
        <dbReference type="EMBL" id="KZT64693.1"/>
    </source>
</evidence>
<dbReference type="GO" id="GO:0048312">
    <property type="term" value="P:intracellular distribution of mitochondria"/>
    <property type="evidence" value="ECO:0007669"/>
    <property type="project" value="TreeGrafter"/>
</dbReference>
<dbReference type="InterPro" id="IPR027417">
    <property type="entry name" value="P-loop_NTPase"/>
</dbReference>
<protein>
    <recommendedName>
        <fullName evidence="8">P-loop containing nucleoside triphosphate hydrolase protein</fullName>
    </recommendedName>
</protein>
<organism evidence="6 7">
    <name type="scientific">Daedalea quercina L-15889</name>
    <dbReference type="NCBI Taxonomy" id="1314783"/>
    <lineage>
        <taxon>Eukaryota</taxon>
        <taxon>Fungi</taxon>
        <taxon>Dikarya</taxon>
        <taxon>Basidiomycota</taxon>
        <taxon>Agaricomycotina</taxon>
        <taxon>Agaricomycetes</taxon>
        <taxon>Polyporales</taxon>
        <taxon>Fomitopsis</taxon>
    </lineage>
</organism>
<dbReference type="Gene3D" id="3.40.50.300">
    <property type="entry name" value="P-loop containing nucleotide triphosphate hydrolases"/>
    <property type="match status" value="1"/>
</dbReference>
<dbReference type="GO" id="GO:0005739">
    <property type="term" value="C:mitochondrion"/>
    <property type="evidence" value="ECO:0007669"/>
    <property type="project" value="TreeGrafter"/>
</dbReference>
<feature type="region of interest" description="Disordered" evidence="3">
    <location>
        <begin position="1"/>
        <end position="43"/>
    </location>
</feature>
<evidence type="ECO:0000256" key="1">
    <source>
        <dbReference type="ARBA" id="ARBA00022741"/>
    </source>
</evidence>
<dbReference type="PROSITE" id="PS51388">
    <property type="entry name" value="GED"/>
    <property type="match status" value="1"/>
</dbReference>
<dbReference type="CDD" id="cd08771">
    <property type="entry name" value="DLP_1"/>
    <property type="match status" value="1"/>
</dbReference>
<feature type="compositionally biased region" description="Low complexity" evidence="3">
    <location>
        <begin position="15"/>
        <end position="43"/>
    </location>
</feature>
<keyword evidence="2" id="KW-0342">GTP-binding</keyword>
<dbReference type="InterPro" id="IPR000375">
    <property type="entry name" value="Dynamin_stalk"/>
</dbReference>
<dbReference type="STRING" id="1314783.A0A165LPN0"/>
<evidence type="ECO:0000259" key="4">
    <source>
        <dbReference type="PROSITE" id="PS51388"/>
    </source>
</evidence>
<accession>A0A165LPN0</accession>
<dbReference type="InterPro" id="IPR001401">
    <property type="entry name" value="Dynamin_GTPase"/>
</dbReference>
<dbReference type="GO" id="GO:0005525">
    <property type="term" value="F:GTP binding"/>
    <property type="evidence" value="ECO:0007669"/>
    <property type="project" value="InterPro"/>
</dbReference>
<dbReference type="GO" id="GO:0006897">
    <property type="term" value="P:endocytosis"/>
    <property type="evidence" value="ECO:0007669"/>
    <property type="project" value="TreeGrafter"/>
</dbReference>
<dbReference type="SMART" id="SM00053">
    <property type="entry name" value="DYNc"/>
    <property type="match status" value="1"/>
</dbReference>
<dbReference type="SUPFAM" id="SSF52540">
    <property type="entry name" value="P-loop containing nucleoside triphosphate hydrolases"/>
    <property type="match status" value="1"/>
</dbReference>
<evidence type="ECO:0000256" key="2">
    <source>
        <dbReference type="ARBA" id="ARBA00023134"/>
    </source>
</evidence>
<dbReference type="AlphaFoldDB" id="A0A165LPN0"/>
<proteinExistence type="predicted"/>
<gene>
    <name evidence="6" type="ORF">DAEQUDRAFT_717652</name>
</gene>
<feature type="domain" description="Dynamin-type G" evidence="5">
    <location>
        <begin position="74"/>
        <end position="372"/>
    </location>
</feature>
<evidence type="ECO:0008006" key="8">
    <source>
        <dbReference type="Google" id="ProtNLM"/>
    </source>
</evidence>
<feature type="domain" description="GED" evidence="4">
    <location>
        <begin position="658"/>
        <end position="751"/>
    </location>
</feature>
<dbReference type="PROSITE" id="PS51718">
    <property type="entry name" value="G_DYNAMIN_2"/>
    <property type="match status" value="1"/>
</dbReference>
<evidence type="ECO:0000259" key="5">
    <source>
        <dbReference type="PROSITE" id="PS51718"/>
    </source>
</evidence>
<dbReference type="InterPro" id="IPR045063">
    <property type="entry name" value="Dynamin_N"/>
</dbReference>
<dbReference type="GO" id="GO:0005874">
    <property type="term" value="C:microtubule"/>
    <property type="evidence" value="ECO:0007669"/>
    <property type="project" value="TreeGrafter"/>
</dbReference>
<dbReference type="InterPro" id="IPR030381">
    <property type="entry name" value="G_DYNAMIN_dom"/>
</dbReference>
<dbReference type="PRINTS" id="PR00195">
    <property type="entry name" value="DYNAMIN"/>
</dbReference>
<sequence>MFKNVNTRRRRSETSTHSQGQSSSQTRTTTMLSSSSSTGATYQGTTLADSDYARKRREVYKLLRKLQDLGAQGQIKIPQIAVIGNQSAGKSSLVEAVTGISVPRDAGTCTRCPMRCSVSTATKEWSCTISLQPEPDEPTIQAFSPRITSKADVELWIRRAQTALLNPGIPAGSFVNKTYEQLKQLTEPSMFSEGIVLVDIEDPEGTELAFIDLPGLIQNESDDVIQLVKSMVEDNIKHEETVILLNVPATDDIENVQAFKLAREADPERKRTIAVVTKPDLLSDGATGLKQDWLDILQGRKHQLTLGYYVVRLPDDEQRRRNITRAQLDVEAQAYFASKLPWKNASPSRLGIPNLVSDLSKLLMRILQDSIPQLRKNATTRLAKVNLEIGRLPGLIGDPMTEVLKRISSFCKDVQADVYGHSAGKRTFVHRSRSTHRDFKIAIRKTMPDFWPFMKIDGYVNPGDPGDIENEDKSEVHIRSIPLDGPPTSLLRVREVIKDFTGWELPRHIPHEAKEHFISLSVNKWLPPAILCFQGSGAILDAHIENNIKKHFGQFKDLERHMTTIITGEVGRIQQDALKAVRDVVARESGPYYTENSHYYESAYLKWLKHYRYVATHADNYRDMPHGVSSDRSPSPIRATPVVAAPALAPSRLEYEAELIVMATVRAYCQVAYKRIVDHVPRTIQHDLNQVFVDDLEERLLSELKLGEPGSSERLKELVKEDPQVAAERRRLLDLKRLLEEVILALNSFVI</sequence>
<dbReference type="GO" id="GO:0016559">
    <property type="term" value="P:peroxisome fission"/>
    <property type="evidence" value="ECO:0007669"/>
    <property type="project" value="TreeGrafter"/>
</dbReference>
<dbReference type="GO" id="GO:0003924">
    <property type="term" value="F:GTPase activity"/>
    <property type="evidence" value="ECO:0007669"/>
    <property type="project" value="InterPro"/>
</dbReference>
<name>A0A165LPN0_9APHY</name>
<dbReference type="GO" id="GO:0008017">
    <property type="term" value="F:microtubule binding"/>
    <property type="evidence" value="ECO:0007669"/>
    <property type="project" value="TreeGrafter"/>
</dbReference>
<dbReference type="SMART" id="SM00302">
    <property type="entry name" value="GED"/>
    <property type="match status" value="1"/>
</dbReference>
<dbReference type="Gene3D" id="1.20.120.1240">
    <property type="entry name" value="Dynamin, middle domain"/>
    <property type="match status" value="1"/>
</dbReference>
<dbReference type="PANTHER" id="PTHR11566:SF21">
    <property type="entry name" value="DYNAMIN RELATED PROTEIN 1, ISOFORM A"/>
    <property type="match status" value="1"/>
</dbReference>